<keyword evidence="7" id="KW-1185">Reference proteome</keyword>
<keyword evidence="4" id="KW-0378">Hydrolase</keyword>
<dbReference type="PROSITE" id="PS50240">
    <property type="entry name" value="TRYPSIN_DOM"/>
    <property type="match status" value="1"/>
</dbReference>
<dbReference type="CDD" id="cd00190">
    <property type="entry name" value="Tryp_SPc"/>
    <property type="match status" value="1"/>
</dbReference>
<evidence type="ECO:0000256" key="4">
    <source>
        <dbReference type="RuleBase" id="RU363034"/>
    </source>
</evidence>
<reference evidence="6 7" key="1">
    <citation type="submission" date="2021-04" db="EMBL/GenBank/DDBJ databases">
        <authorList>
            <person name="Bliznina A."/>
        </authorList>
    </citation>
    <scope>NUCLEOTIDE SEQUENCE [LARGE SCALE GENOMIC DNA]</scope>
</reference>
<evidence type="ECO:0000256" key="3">
    <source>
        <dbReference type="ARBA" id="ARBA00023157"/>
    </source>
</evidence>
<keyword evidence="2 4" id="KW-0720">Serine protease</keyword>
<dbReference type="Proteomes" id="UP001158576">
    <property type="component" value="Chromosome PAR"/>
</dbReference>
<dbReference type="PANTHER" id="PTHR24252">
    <property type="entry name" value="ACROSIN-RELATED"/>
    <property type="match status" value="1"/>
</dbReference>
<dbReference type="InterPro" id="IPR001254">
    <property type="entry name" value="Trypsin_dom"/>
</dbReference>
<name>A0ABN7RKN6_OIKDI</name>
<dbReference type="PROSITE" id="PS00135">
    <property type="entry name" value="TRYPSIN_SER"/>
    <property type="match status" value="1"/>
</dbReference>
<dbReference type="SUPFAM" id="SSF50494">
    <property type="entry name" value="Trypsin-like serine proteases"/>
    <property type="match status" value="1"/>
</dbReference>
<dbReference type="PANTHER" id="PTHR24252:SF7">
    <property type="entry name" value="HYALIN"/>
    <property type="match status" value="1"/>
</dbReference>
<evidence type="ECO:0000313" key="7">
    <source>
        <dbReference type="Proteomes" id="UP001158576"/>
    </source>
</evidence>
<organism evidence="6 7">
    <name type="scientific">Oikopleura dioica</name>
    <name type="common">Tunicate</name>
    <dbReference type="NCBI Taxonomy" id="34765"/>
    <lineage>
        <taxon>Eukaryota</taxon>
        <taxon>Metazoa</taxon>
        <taxon>Chordata</taxon>
        <taxon>Tunicata</taxon>
        <taxon>Appendicularia</taxon>
        <taxon>Copelata</taxon>
        <taxon>Oikopleuridae</taxon>
        <taxon>Oikopleura</taxon>
    </lineage>
</organism>
<proteinExistence type="predicted"/>
<dbReference type="InterPro" id="IPR033116">
    <property type="entry name" value="TRYPSIN_SER"/>
</dbReference>
<sequence length="567" mass="62905">MLVAFFTVVSFINALEFQETTDQIEEGLESCTDPVIARIAGGEPANPSSWPWLVRLAIEDSRFGTLTCGGTIVSNKYVLTAGHCLYFATKVVATFADVSIAENEEDEFSLESTIFHIHPDYVGLNRDMGLIEFDDIYGNEKTPGSIQTVCFAGLGTRTLGTEACWTAGWGELSYAGKTPDELHSVGLNIFSKYYCYRYSYPMPFYEDDICAGAPDKNGNGLTDAGTDTCKGDSGGPLICNVDGKATMVGLTSRGVGCAFEGYPGLYTSILENSDWLSSMLGSSKFREITASETSRFSCALNKTLDFFGNCIEPENNRKEWKTNWSECKNGQRTRKYRLFSSITKAADSTSTHFDLKIGPTIPVRESCNDPTVQCSEEHAIYNTSTKTCEPQEGFTRTSFGILPQSVEELGDDIISEVTKRINKLFWVVARADLVKFDRLTKTLKDAEDDMMKKVKRACGKTSQRLNPRLYEELKIMHDILQNTIKPSSSNIDALRKAIKLLNRYQQNTIFNCPKSGYGPDPTDEEDSGGVTCVEGKASAGGNMNLYHKCKIMLRMKNIFEQTLLVQF</sequence>
<dbReference type="EMBL" id="OU015568">
    <property type="protein sequence ID" value="CAG5080079.1"/>
    <property type="molecule type" value="Genomic_DNA"/>
</dbReference>
<evidence type="ECO:0000256" key="2">
    <source>
        <dbReference type="ARBA" id="ARBA00022825"/>
    </source>
</evidence>
<dbReference type="SMART" id="SM00020">
    <property type="entry name" value="Tryp_SPc"/>
    <property type="match status" value="1"/>
</dbReference>
<accession>A0ABN7RKN6</accession>
<dbReference type="InterPro" id="IPR018114">
    <property type="entry name" value="TRYPSIN_HIS"/>
</dbReference>
<dbReference type="InterPro" id="IPR009003">
    <property type="entry name" value="Peptidase_S1_PA"/>
</dbReference>
<evidence type="ECO:0000313" key="6">
    <source>
        <dbReference type="EMBL" id="CAG5080079.1"/>
    </source>
</evidence>
<protein>
    <submittedName>
        <fullName evidence="6">Oidioi.mRNA.OKI2018_I69.PAR.g9466.t1.cds</fullName>
    </submittedName>
</protein>
<keyword evidence="1 4" id="KW-0645">Protease</keyword>
<dbReference type="InterPro" id="IPR043504">
    <property type="entry name" value="Peptidase_S1_PA_chymotrypsin"/>
</dbReference>
<evidence type="ECO:0000259" key="5">
    <source>
        <dbReference type="PROSITE" id="PS50240"/>
    </source>
</evidence>
<dbReference type="Pfam" id="PF00089">
    <property type="entry name" value="Trypsin"/>
    <property type="match status" value="1"/>
</dbReference>
<keyword evidence="3" id="KW-1015">Disulfide bond</keyword>
<dbReference type="Gene3D" id="2.40.10.10">
    <property type="entry name" value="Trypsin-like serine proteases"/>
    <property type="match status" value="1"/>
</dbReference>
<evidence type="ECO:0000256" key="1">
    <source>
        <dbReference type="ARBA" id="ARBA00022670"/>
    </source>
</evidence>
<feature type="domain" description="Peptidase S1" evidence="5">
    <location>
        <begin position="39"/>
        <end position="281"/>
    </location>
</feature>
<gene>
    <name evidence="6" type="ORF">OKIOD_LOCUS1024</name>
</gene>
<dbReference type="InterPro" id="IPR001314">
    <property type="entry name" value="Peptidase_S1A"/>
</dbReference>
<dbReference type="PROSITE" id="PS00134">
    <property type="entry name" value="TRYPSIN_HIS"/>
    <property type="match status" value="1"/>
</dbReference>
<dbReference type="PRINTS" id="PR00722">
    <property type="entry name" value="CHYMOTRYPSIN"/>
</dbReference>